<evidence type="ECO:0000313" key="2">
    <source>
        <dbReference type="RefSeq" id="XP_006851597.1"/>
    </source>
</evidence>
<dbReference type="GeneID" id="102821114"/>
<dbReference type="AlphaFoldDB" id="A0A9B0T7Z6"/>
<accession>A0A9B0T7Z6</accession>
<reference evidence="2" key="1">
    <citation type="submission" date="2025-08" db="UniProtKB">
        <authorList>
            <consortium name="RefSeq"/>
        </authorList>
    </citation>
    <scope>IDENTIFICATION</scope>
    <source>
        <tissue evidence="2">Spleen</tissue>
    </source>
</reference>
<dbReference type="Gene3D" id="3.30.160.60">
    <property type="entry name" value="Classic Zinc Finger"/>
    <property type="match status" value="1"/>
</dbReference>
<organism evidence="1 2">
    <name type="scientific">Chrysochloris asiatica</name>
    <name type="common">Cape golden mole</name>
    <dbReference type="NCBI Taxonomy" id="185453"/>
    <lineage>
        <taxon>Eukaryota</taxon>
        <taxon>Metazoa</taxon>
        <taxon>Chordata</taxon>
        <taxon>Craniata</taxon>
        <taxon>Vertebrata</taxon>
        <taxon>Euteleostomi</taxon>
        <taxon>Mammalia</taxon>
        <taxon>Eutheria</taxon>
        <taxon>Afrotheria</taxon>
        <taxon>Chrysochloridae</taxon>
        <taxon>Chrysochlorinae</taxon>
        <taxon>Chrysochloris</taxon>
    </lineage>
</organism>
<sequence>MTGLGLTGLLGHHQVESCKITSFFCFLHSQEQTCGAHKKTKMIFCEASKNLLCVLISNFQEHEGHSHYSIGYATEDYQGESLRANKKSNHYKLLNTSPMIFLHIEKHLMHIGVSVDFDNKSVSFINVYKSSIICLHQWIQ</sequence>
<proteinExistence type="predicted"/>
<evidence type="ECO:0000313" key="1">
    <source>
        <dbReference type="Proteomes" id="UP000504623"/>
    </source>
</evidence>
<name>A0A9B0T7Z6_CHRAS</name>
<gene>
    <name evidence="2" type="primary">LOC102821114</name>
</gene>
<dbReference type="OrthoDB" id="6105938at2759"/>
<dbReference type="RefSeq" id="XP_006851597.1">
    <property type="nucleotide sequence ID" value="XM_006851534.1"/>
</dbReference>
<dbReference type="Proteomes" id="UP000504623">
    <property type="component" value="Unplaced"/>
</dbReference>
<dbReference type="SUPFAM" id="SSF57845">
    <property type="entry name" value="B-box zinc-binding domain"/>
    <property type="match status" value="1"/>
</dbReference>
<protein>
    <submittedName>
        <fullName evidence="2">Tripartite motif-containing protein 43C-like</fullName>
    </submittedName>
</protein>
<dbReference type="InterPro" id="IPR013320">
    <property type="entry name" value="ConA-like_dom_sf"/>
</dbReference>
<keyword evidence="1" id="KW-1185">Reference proteome</keyword>
<dbReference type="SUPFAM" id="SSF49899">
    <property type="entry name" value="Concanavalin A-like lectins/glucanases"/>
    <property type="match status" value="1"/>
</dbReference>